<feature type="signal peptide" evidence="1">
    <location>
        <begin position="1"/>
        <end position="20"/>
    </location>
</feature>
<accession>A0A0B7A4Y5</accession>
<evidence type="ECO:0000256" key="1">
    <source>
        <dbReference type="SAM" id="SignalP"/>
    </source>
</evidence>
<evidence type="ECO:0000313" key="2">
    <source>
        <dbReference type="EMBL" id="CEK75707.1"/>
    </source>
</evidence>
<dbReference type="Gene3D" id="2.40.50.120">
    <property type="match status" value="1"/>
</dbReference>
<proteinExistence type="predicted"/>
<gene>
    <name evidence="2" type="primary">ORF96688</name>
</gene>
<name>A0A0B7A4Y5_9EUPU</name>
<keyword evidence="1" id="KW-0732">Signal</keyword>
<sequence length="143" mass="15654">MLISLLTYLSLALTPQPGSECPPEAANFDYQSAIISADAVFKGMPVSGQSAIGMDEEHRRIIESSHTFQVDEYFKDTTGRNENRVSVSQRTIGSDTCHNGPRSGETSLIFARGSTFFMMDSCNYGFPWECVPESARAILSGSK</sequence>
<feature type="chain" id="PRO_5002124055" evidence="1">
    <location>
        <begin position="21"/>
        <end position="143"/>
    </location>
</feature>
<organism evidence="2">
    <name type="scientific">Arion vulgaris</name>
    <dbReference type="NCBI Taxonomy" id="1028688"/>
    <lineage>
        <taxon>Eukaryota</taxon>
        <taxon>Metazoa</taxon>
        <taxon>Spiralia</taxon>
        <taxon>Lophotrochozoa</taxon>
        <taxon>Mollusca</taxon>
        <taxon>Gastropoda</taxon>
        <taxon>Heterobranchia</taxon>
        <taxon>Euthyneura</taxon>
        <taxon>Panpulmonata</taxon>
        <taxon>Eupulmonata</taxon>
        <taxon>Stylommatophora</taxon>
        <taxon>Helicina</taxon>
        <taxon>Arionoidea</taxon>
        <taxon>Arionidae</taxon>
        <taxon>Arion</taxon>
    </lineage>
</organism>
<dbReference type="InterPro" id="IPR008993">
    <property type="entry name" value="TIMP-like_OB-fold"/>
</dbReference>
<dbReference type="EMBL" id="HACG01028842">
    <property type="protein sequence ID" value="CEK75707.1"/>
    <property type="molecule type" value="Transcribed_RNA"/>
</dbReference>
<reference evidence="2" key="1">
    <citation type="submission" date="2014-12" db="EMBL/GenBank/DDBJ databases">
        <title>Insight into the proteome of Arion vulgaris.</title>
        <authorList>
            <person name="Aradska J."/>
            <person name="Bulat T."/>
            <person name="Smidak R."/>
            <person name="Sarate P."/>
            <person name="Gangsoo J."/>
            <person name="Sialana F."/>
            <person name="Bilban M."/>
            <person name="Lubec G."/>
        </authorList>
    </citation>
    <scope>NUCLEOTIDE SEQUENCE</scope>
    <source>
        <tissue evidence="2">Skin</tissue>
    </source>
</reference>
<dbReference type="AlphaFoldDB" id="A0A0B7A4Y5"/>
<protein>
    <submittedName>
        <fullName evidence="2">Uncharacterized protein</fullName>
    </submittedName>
</protein>